<evidence type="ECO:0000256" key="2">
    <source>
        <dbReference type="ARBA" id="ARBA00023143"/>
    </source>
</evidence>
<dbReference type="GO" id="GO:0005576">
    <property type="term" value="C:extracellular region"/>
    <property type="evidence" value="ECO:0007669"/>
    <property type="project" value="UniProtKB-SubCell"/>
</dbReference>
<dbReference type="PANTHER" id="PTHR42792">
    <property type="entry name" value="FLAGELLIN"/>
    <property type="match status" value="1"/>
</dbReference>
<dbReference type="PANTHER" id="PTHR42792:SF2">
    <property type="entry name" value="FLAGELLIN"/>
    <property type="match status" value="1"/>
</dbReference>
<dbReference type="GO" id="GO:0005198">
    <property type="term" value="F:structural molecule activity"/>
    <property type="evidence" value="ECO:0007669"/>
    <property type="project" value="UniProtKB-UniRule"/>
</dbReference>
<dbReference type="RefSeq" id="WP_161070964.1">
    <property type="nucleotide sequence ID" value="NZ_CP086370.1"/>
</dbReference>
<accession>A0A7X4KJY7</accession>
<dbReference type="Proteomes" id="UP000450676">
    <property type="component" value="Unassembled WGS sequence"/>
</dbReference>
<dbReference type="Pfam" id="PF00700">
    <property type="entry name" value="Flagellin_C"/>
    <property type="match status" value="1"/>
</dbReference>
<dbReference type="InterPro" id="IPR046358">
    <property type="entry name" value="Flagellin_C"/>
</dbReference>
<evidence type="ECO:0000256" key="3">
    <source>
        <dbReference type="RuleBase" id="RU362073"/>
    </source>
</evidence>
<organism evidence="6 7">
    <name type="scientific">Pseudoduganella aquatica</name>
    <dbReference type="NCBI Taxonomy" id="2660641"/>
    <lineage>
        <taxon>Bacteria</taxon>
        <taxon>Pseudomonadati</taxon>
        <taxon>Pseudomonadota</taxon>
        <taxon>Betaproteobacteria</taxon>
        <taxon>Burkholderiales</taxon>
        <taxon>Oxalobacteraceae</taxon>
        <taxon>Telluria group</taxon>
        <taxon>Pseudoduganella</taxon>
    </lineage>
</organism>
<proteinExistence type="inferred from homology"/>
<evidence type="ECO:0000259" key="4">
    <source>
        <dbReference type="Pfam" id="PF00669"/>
    </source>
</evidence>
<dbReference type="AlphaFoldDB" id="A0A7X4KJY7"/>
<dbReference type="InterPro" id="IPR042187">
    <property type="entry name" value="Flagellin_C_sub2"/>
</dbReference>
<dbReference type="EMBL" id="WWCU01000003">
    <property type="protein sequence ID" value="MYN06579.1"/>
    <property type="molecule type" value="Genomic_DNA"/>
</dbReference>
<dbReference type="GO" id="GO:0009288">
    <property type="term" value="C:bacterial-type flagellum"/>
    <property type="evidence" value="ECO:0007669"/>
    <property type="project" value="UniProtKB-SubCell"/>
</dbReference>
<dbReference type="InterPro" id="IPR001029">
    <property type="entry name" value="Flagellin_N"/>
</dbReference>
<feature type="domain" description="Flagellin C-terminal" evidence="5">
    <location>
        <begin position="389"/>
        <end position="474"/>
    </location>
</feature>
<comment type="caution">
    <text evidence="6">The sequence shown here is derived from an EMBL/GenBank/DDBJ whole genome shotgun (WGS) entry which is preliminary data.</text>
</comment>
<dbReference type="Gene3D" id="2.170.280.10">
    <property type="entry name" value="f41 fragment of flagellin, middle domain"/>
    <property type="match status" value="1"/>
</dbReference>
<feature type="domain" description="Flagellin N-terminal" evidence="4">
    <location>
        <begin position="3"/>
        <end position="139"/>
    </location>
</feature>
<keyword evidence="7" id="KW-1185">Reference proteome</keyword>
<dbReference type="Gene3D" id="2.30.220.10">
    <property type="entry name" value="f41 fragment of flagellin, C-terminal domain"/>
    <property type="match status" value="1"/>
</dbReference>
<dbReference type="Gene3D" id="6.10.10.10">
    <property type="entry name" value="Flagellar export chaperone, C-terminal domain"/>
    <property type="match status" value="1"/>
</dbReference>
<keyword evidence="2 3" id="KW-0975">Bacterial flagellum</keyword>
<evidence type="ECO:0000313" key="6">
    <source>
        <dbReference type="EMBL" id="MYN06579.1"/>
    </source>
</evidence>
<comment type="subcellular location">
    <subcellularLocation>
        <location evidence="3">Secreted</location>
    </subcellularLocation>
    <subcellularLocation>
        <location evidence="3">Bacterial flagellum</location>
    </subcellularLocation>
</comment>
<comment type="function">
    <text evidence="3">Flagellin is the subunit protein which polymerizes to form the filaments of bacterial flagella.</text>
</comment>
<name>A0A7X4KJY7_9BURK</name>
<gene>
    <name evidence="6" type="ORF">GTP77_04440</name>
</gene>
<evidence type="ECO:0000256" key="1">
    <source>
        <dbReference type="ARBA" id="ARBA00005709"/>
    </source>
</evidence>
<keyword evidence="3" id="KW-0964">Secreted</keyword>
<reference evidence="6 7" key="1">
    <citation type="submission" date="2019-12" db="EMBL/GenBank/DDBJ databases">
        <title>Novel species isolated from a subtropical stream in China.</title>
        <authorList>
            <person name="Lu H."/>
        </authorList>
    </citation>
    <scope>NUCLEOTIDE SEQUENCE [LARGE SCALE GENOMIC DNA]</scope>
    <source>
        <strain evidence="6 7">FT127W</strain>
    </source>
</reference>
<keyword evidence="6" id="KW-0282">Flagellum</keyword>
<dbReference type="Pfam" id="PF00669">
    <property type="entry name" value="Flagellin_N"/>
    <property type="match status" value="1"/>
</dbReference>
<evidence type="ECO:0000259" key="5">
    <source>
        <dbReference type="Pfam" id="PF00700"/>
    </source>
</evidence>
<keyword evidence="6" id="KW-0969">Cilium</keyword>
<evidence type="ECO:0000313" key="7">
    <source>
        <dbReference type="Proteomes" id="UP000450676"/>
    </source>
</evidence>
<dbReference type="PRINTS" id="PR00207">
    <property type="entry name" value="FLAGELLIN"/>
</dbReference>
<sequence>MQINSNLASLNAQHSLQRAASAVGGSMERLSSGQRVNSAKDDAAGLAITQRMTATIRGMQRAAQNANDSISMLQVAQGAAGQVSENFQRIRELAVQAANGTYGIGDRQALQGEVDTLMKANYQILDQSTFNGHKLLDGNFREQLQVGAHAGQALSLALPAVLPVGLTMVRPAEVPVLQLNAVGNVTGGLGAGDLTLNGQPVGATVDGVGTGRSRISAYAVAAAINLAAVPGLNATAATTLTGTVGGGGGIAAGAMEINGVPIGAINGATASAFAASAAAAISGAGAGVSASASGGTLTLTAADGADISFTGASLGLGNASLRKEVTITGVAAHDAKGLLVGGKSPGAAGFGAGLVAPQDTGQTVIVKRAVSSGDPPVDVSTAAAATAALDYLDGKLDDINALRAKLGATENRLTASQQDLQGGAINQAAARSRILDTDYASETMQLTRNQILQQAGMAMIAQAHSSPSQVLALLR</sequence>
<keyword evidence="6" id="KW-0966">Cell projection</keyword>
<comment type="similarity">
    <text evidence="1 3">Belongs to the bacterial flagellin family.</text>
</comment>
<dbReference type="InterPro" id="IPR001492">
    <property type="entry name" value="Flagellin"/>
</dbReference>
<protein>
    <recommendedName>
        <fullName evidence="3">Flagellin</fullName>
    </recommendedName>
</protein>
<dbReference type="Gene3D" id="1.20.1330.10">
    <property type="entry name" value="f41 fragment of flagellin, N-terminal domain"/>
    <property type="match status" value="1"/>
</dbReference>
<dbReference type="SUPFAM" id="SSF64518">
    <property type="entry name" value="Phase 1 flagellin"/>
    <property type="match status" value="1"/>
</dbReference>